<gene>
    <name evidence="2" type="ORF">S01H1_42310</name>
</gene>
<dbReference type="AlphaFoldDB" id="X0UJD6"/>
<dbReference type="SUPFAM" id="SSF82693">
    <property type="entry name" value="Multidrug efflux transporter AcrB pore domain, PN1, PN2, PC1 and PC2 subdomains"/>
    <property type="match status" value="1"/>
</dbReference>
<reference evidence="2" key="1">
    <citation type="journal article" date="2014" name="Front. Microbiol.">
        <title>High frequency of phylogenetically diverse reductive dehalogenase-homologous genes in deep subseafloor sedimentary metagenomes.</title>
        <authorList>
            <person name="Kawai M."/>
            <person name="Futagami T."/>
            <person name="Toyoda A."/>
            <person name="Takaki Y."/>
            <person name="Nishi S."/>
            <person name="Hori S."/>
            <person name="Arai W."/>
            <person name="Tsubouchi T."/>
            <person name="Morono Y."/>
            <person name="Uchiyama I."/>
            <person name="Ito T."/>
            <person name="Fujiyama A."/>
            <person name="Inagaki F."/>
            <person name="Takami H."/>
        </authorList>
    </citation>
    <scope>NUCLEOTIDE SEQUENCE</scope>
    <source>
        <strain evidence="2">Expedition CK06-06</strain>
    </source>
</reference>
<feature type="compositionally biased region" description="Basic and acidic residues" evidence="1">
    <location>
        <begin position="224"/>
        <end position="241"/>
    </location>
</feature>
<dbReference type="GO" id="GO:0042910">
    <property type="term" value="F:xenobiotic transmembrane transporter activity"/>
    <property type="evidence" value="ECO:0007669"/>
    <property type="project" value="TreeGrafter"/>
</dbReference>
<name>X0UJD6_9ZZZZ</name>
<dbReference type="PANTHER" id="PTHR32063:SF0">
    <property type="entry name" value="SWARMING MOTILITY PROTEIN SWRC"/>
    <property type="match status" value="1"/>
</dbReference>
<sequence>DYFYVEDAERPLILRYDPTMDPIMRLGVYGDLNLFALRRIAEDEIKRELDGLSGVAAVKVKGGLEDQILVELNERQLATLDLNIATINARLAQENVNLAGGRLREGQTEYIVRTLNEFRDIGEIASLVIGRKGNVDIRLKDVAKTHRTHKEREVITRVNGQESVEIEIYKEADANLVAVAQAIKRRVGSMEQLAAIARILEEKYKEEAEAAEEDTTVTESAAAADEKTSDDKEKKPKKGELPPELQRLIASTLPKGVQIEILSDPS</sequence>
<dbReference type="PANTHER" id="PTHR32063">
    <property type="match status" value="1"/>
</dbReference>
<dbReference type="EMBL" id="BARS01026897">
    <property type="protein sequence ID" value="GAG05730.1"/>
    <property type="molecule type" value="Genomic_DNA"/>
</dbReference>
<organism evidence="2">
    <name type="scientific">marine sediment metagenome</name>
    <dbReference type="NCBI Taxonomy" id="412755"/>
    <lineage>
        <taxon>unclassified sequences</taxon>
        <taxon>metagenomes</taxon>
        <taxon>ecological metagenomes</taxon>
    </lineage>
</organism>
<feature type="region of interest" description="Disordered" evidence="1">
    <location>
        <begin position="208"/>
        <end position="251"/>
    </location>
</feature>
<evidence type="ECO:0000313" key="2">
    <source>
        <dbReference type="EMBL" id="GAG05730.1"/>
    </source>
</evidence>
<accession>X0UJD6</accession>
<dbReference type="Pfam" id="PF00873">
    <property type="entry name" value="ACR_tran"/>
    <property type="match status" value="1"/>
</dbReference>
<protein>
    <submittedName>
        <fullName evidence="2">Uncharacterized protein</fullName>
    </submittedName>
</protein>
<feature type="non-terminal residue" evidence="2">
    <location>
        <position position="266"/>
    </location>
</feature>
<feature type="non-terminal residue" evidence="2">
    <location>
        <position position="1"/>
    </location>
</feature>
<dbReference type="SUPFAM" id="SSF82714">
    <property type="entry name" value="Multidrug efflux transporter AcrB TolC docking domain, DN and DC subdomains"/>
    <property type="match status" value="1"/>
</dbReference>
<comment type="caution">
    <text evidence="2">The sequence shown here is derived from an EMBL/GenBank/DDBJ whole genome shotgun (WGS) entry which is preliminary data.</text>
</comment>
<evidence type="ECO:0000256" key="1">
    <source>
        <dbReference type="SAM" id="MobiDB-lite"/>
    </source>
</evidence>
<dbReference type="Gene3D" id="3.30.2090.10">
    <property type="entry name" value="Multidrug efflux transporter AcrB TolC docking domain, DN and DC subdomains"/>
    <property type="match status" value="1"/>
</dbReference>
<dbReference type="InterPro" id="IPR027463">
    <property type="entry name" value="AcrB_DN_DC_subdom"/>
</dbReference>
<dbReference type="InterPro" id="IPR001036">
    <property type="entry name" value="Acrflvin-R"/>
</dbReference>
<dbReference type="GO" id="GO:0005886">
    <property type="term" value="C:plasma membrane"/>
    <property type="evidence" value="ECO:0007669"/>
    <property type="project" value="TreeGrafter"/>
</dbReference>
<proteinExistence type="predicted"/>